<evidence type="ECO:0000256" key="2">
    <source>
        <dbReference type="SAM" id="Phobius"/>
    </source>
</evidence>
<feature type="region of interest" description="Disordered" evidence="1">
    <location>
        <begin position="1"/>
        <end position="22"/>
    </location>
</feature>
<evidence type="ECO:0000313" key="3">
    <source>
        <dbReference type="EMBL" id="AOW01803.1"/>
    </source>
</evidence>
<feature type="compositionally biased region" description="Basic and acidic residues" evidence="1">
    <location>
        <begin position="299"/>
        <end position="313"/>
    </location>
</feature>
<dbReference type="VEuPathDB" id="FungiDB:YALI0_B16676g"/>
<feature type="region of interest" description="Disordered" evidence="1">
    <location>
        <begin position="289"/>
        <end position="376"/>
    </location>
</feature>
<feature type="region of interest" description="Disordered" evidence="1">
    <location>
        <begin position="391"/>
        <end position="472"/>
    </location>
</feature>
<dbReference type="EMBL" id="CP017554">
    <property type="protein sequence ID" value="AOW01803.1"/>
    <property type="molecule type" value="Genomic_DNA"/>
</dbReference>
<dbReference type="GeneID" id="2907267"/>
<feature type="region of interest" description="Disordered" evidence="1">
    <location>
        <begin position="50"/>
        <end position="143"/>
    </location>
</feature>
<name>A0A1D8N839_YARLL</name>
<dbReference type="Proteomes" id="UP000182444">
    <property type="component" value="Chromosome 1B"/>
</dbReference>
<keyword evidence="2" id="KW-0812">Transmembrane</keyword>
<feature type="compositionally biased region" description="Basic and acidic residues" evidence="1">
    <location>
        <begin position="69"/>
        <end position="82"/>
    </location>
</feature>
<sequence length="813" mass="89409">MYTVPPQYHGYGDPNPSPHLANADQLMDNVFVGAPQPKGMQKVLKRVNKTVHKMGKRDPGSGTDDSDFEYQHVEDDHEVKRAERGKKTRAKSNSKKPASSLGIGDLLPTEENNASPEKSPNKKITKTKKKKSSSRKFQSDPLMYQHDSLAVDEEDPASRPPLPPPHNPYMLYPTHVPFGSHQTPYDYYFMQREMQRQNADYWRDFQLTQAHQQPQQQRRKKDNNFAYISPGDNAYYTSPEEHQRKQYEKMMGQQRQPGSWDGIIDPTQDQEFGFRSNYNPWFGAPMGHALGGVPMQHPEPPRNDPSERERGLEEETSTQVTVETGYTEITGSSGSGSGTGSSDSAGSEHRSATSQATKRNLFPNFGAFIPPPSHDEKVSRFSAKNIFGKRTVSGSRESLASRGDTESSVSRDSGSHDSGSRVSASSSRHPLPVPSSPGSYVSSTTSFSLNDDPIRPQSSVSQRGMMMPPMQRGNTPYNIGGEYAMPEIPLPPHTESTVSASEEHSRALYNVWTGLTSTVKDWVSSYDQNSNLKSEVVADNFFSQVYKNAFGQSVDVAGSYSDTSSSFVPQEIPLPEDPSDDEFDARSMMEEDTVVGEIPAGGAGAGPVIYEEDIENPNKKRLRKTMKFLLRKKDKNGMPVVVEAPDGGSIDEQGVPVGAVLKFRRSPLTKMKRSISGSSTRPESSGSTHASLIDLPPPGSAGSVSSVPPPPDSSKVQKFMFQLAVLAERLQPHLEQLGSLVRSHPVGATFMYPMDAAVAIHPKLKFVALGLEVVILLCVLYVVASVVSSILTVLRFLFAPLIWILGIGAKKKK</sequence>
<reference evidence="3 4" key="1">
    <citation type="journal article" date="2016" name="PLoS ONE">
        <title>Sequence Assembly of Yarrowia lipolytica Strain W29/CLIB89 Shows Transposable Element Diversity.</title>
        <authorList>
            <person name="Magnan C."/>
            <person name="Yu J."/>
            <person name="Chang I."/>
            <person name="Jahn E."/>
            <person name="Kanomata Y."/>
            <person name="Wu J."/>
            <person name="Zeller M."/>
            <person name="Oakes M."/>
            <person name="Baldi P."/>
            <person name="Sandmeyer S."/>
        </authorList>
    </citation>
    <scope>NUCLEOTIDE SEQUENCE [LARGE SCALE GENOMIC DNA]</scope>
    <source>
        <strain evidence="4">CLIB89(W29)</strain>
    </source>
</reference>
<evidence type="ECO:0000313" key="4">
    <source>
        <dbReference type="Proteomes" id="UP000182444"/>
    </source>
</evidence>
<dbReference type="RefSeq" id="XP_500984.3">
    <property type="nucleotide sequence ID" value="XM_500984.3"/>
</dbReference>
<feature type="compositionally biased region" description="Low complexity" evidence="1">
    <location>
        <begin position="674"/>
        <end position="688"/>
    </location>
</feature>
<evidence type="ECO:0000256" key="1">
    <source>
        <dbReference type="SAM" id="MobiDB-lite"/>
    </source>
</evidence>
<feature type="transmembrane region" description="Helical" evidence="2">
    <location>
        <begin position="766"/>
        <end position="784"/>
    </location>
</feature>
<keyword evidence="2" id="KW-1133">Transmembrane helix</keyword>
<dbReference type="KEGG" id="yli:2907267"/>
<feature type="compositionally biased region" description="Basic residues" evidence="1">
    <location>
        <begin position="121"/>
        <end position="134"/>
    </location>
</feature>
<proteinExistence type="predicted"/>
<protein>
    <submittedName>
        <fullName evidence="3">Uncharacterized protein</fullName>
    </submittedName>
</protein>
<gene>
    <name evidence="3" type="ORF">YALI1_B21737g</name>
</gene>
<keyword evidence="2" id="KW-0472">Membrane</keyword>
<feature type="compositionally biased region" description="Basic residues" evidence="1">
    <location>
        <begin position="83"/>
        <end position="94"/>
    </location>
</feature>
<feature type="region of interest" description="Disordered" evidence="1">
    <location>
        <begin position="209"/>
        <end position="242"/>
    </location>
</feature>
<organism evidence="3 4">
    <name type="scientific">Yarrowia lipolytica</name>
    <name type="common">Candida lipolytica</name>
    <dbReference type="NCBI Taxonomy" id="4952"/>
    <lineage>
        <taxon>Eukaryota</taxon>
        <taxon>Fungi</taxon>
        <taxon>Dikarya</taxon>
        <taxon>Ascomycota</taxon>
        <taxon>Saccharomycotina</taxon>
        <taxon>Dipodascomycetes</taxon>
        <taxon>Dipodascales</taxon>
        <taxon>Dipodascales incertae sedis</taxon>
        <taxon>Yarrowia</taxon>
    </lineage>
</organism>
<dbReference type="VEuPathDB" id="FungiDB:YALI1_B21737g"/>
<accession>A0A1D8N839</accession>
<feature type="compositionally biased region" description="Low complexity" evidence="1">
    <location>
        <begin position="420"/>
        <end position="449"/>
    </location>
</feature>
<dbReference type="AlphaFoldDB" id="A0A1D8N839"/>
<feature type="region of interest" description="Disordered" evidence="1">
    <location>
        <begin position="671"/>
        <end position="713"/>
    </location>
</feature>